<evidence type="ECO:0000313" key="2">
    <source>
        <dbReference type="EMBL" id="CAG8562699.1"/>
    </source>
</evidence>
<keyword evidence="1" id="KW-0732">Signal</keyword>
<organism evidence="2 3">
    <name type="scientific">Dentiscutata erythropus</name>
    <dbReference type="NCBI Taxonomy" id="1348616"/>
    <lineage>
        <taxon>Eukaryota</taxon>
        <taxon>Fungi</taxon>
        <taxon>Fungi incertae sedis</taxon>
        <taxon>Mucoromycota</taxon>
        <taxon>Glomeromycotina</taxon>
        <taxon>Glomeromycetes</taxon>
        <taxon>Diversisporales</taxon>
        <taxon>Gigasporaceae</taxon>
        <taxon>Dentiscutata</taxon>
    </lineage>
</organism>
<reference evidence="2" key="1">
    <citation type="submission" date="2021-06" db="EMBL/GenBank/DDBJ databases">
        <authorList>
            <person name="Kallberg Y."/>
            <person name="Tangrot J."/>
            <person name="Rosling A."/>
        </authorList>
    </citation>
    <scope>NUCLEOTIDE SEQUENCE</scope>
    <source>
        <strain evidence="2">MA453B</strain>
    </source>
</reference>
<sequence length="58" mass="6601">MALFSNMSAVMIPLLTLSSKIEAFTYQEAWPLINCITCINQIVSQRYLRNQPKALPEV</sequence>
<name>A0A9N9BBY2_9GLOM</name>
<dbReference type="Proteomes" id="UP000789405">
    <property type="component" value="Unassembled WGS sequence"/>
</dbReference>
<proteinExistence type="predicted"/>
<comment type="caution">
    <text evidence="2">The sequence shown here is derived from an EMBL/GenBank/DDBJ whole genome shotgun (WGS) entry which is preliminary data.</text>
</comment>
<dbReference type="AlphaFoldDB" id="A0A9N9BBY2"/>
<dbReference type="EMBL" id="CAJVPY010002503">
    <property type="protein sequence ID" value="CAG8562699.1"/>
    <property type="molecule type" value="Genomic_DNA"/>
</dbReference>
<evidence type="ECO:0000313" key="3">
    <source>
        <dbReference type="Proteomes" id="UP000789405"/>
    </source>
</evidence>
<feature type="chain" id="PRO_5040406862" evidence="1">
    <location>
        <begin position="24"/>
        <end position="58"/>
    </location>
</feature>
<gene>
    <name evidence="2" type="ORF">DERYTH_LOCUS5816</name>
</gene>
<keyword evidence="3" id="KW-1185">Reference proteome</keyword>
<protein>
    <submittedName>
        <fullName evidence="2">22203_t:CDS:1</fullName>
    </submittedName>
</protein>
<feature type="signal peptide" evidence="1">
    <location>
        <begin position="1"/>
        <end position="23"/>
    </location>
</feature>
<accession>A0A9N9BBY2</accession>
<evidence type="ECO:0000256" key="1">
    <source>
        <dbReference type="SAM" id="SignalP"/>
    </source>
</evidence>